<organism evidence="6 7">
    <name type="scientific">Candidatus Saccharicenans subterraneus</name>
    <dbReference type="NCBI Taxonomy" id="2508984"/>
    <lineage>
        <taxon>Bacteria</taxon>
        <taxon>Candidatus Aminicenantota</taxon>
        <taxon>Candidatus Aminicenantia</taxon>
        <taxon>Candidatus Aminicenantales</taxon>
        <taxon>Candidatus Saccharicenantaceae</taxon>
        <taxon>Candidatus Saccharicenans</taxon>
    </lineage>
</organism>
<protein>
    <recommendedName>
        <fullName evidence="4 5">Large ribosomal subunit protein bL28</fullName>
    </recommendedName>
</protein>
<dbReference type="AlphaFoldDB" id="A0A3E2BQ08"/>
<keyword evidence="2 5" id="KW-0689">Ribosomal protein</keyword>
<dbReference type="GO" id="GO:0005840">
    <property type="term" value="C:ribosome"/>
    <property type="evidence" value="ECO:0007669"/>
    <property type="project" value="UniProtKB-KW"/>
</dbReference>
<dbReference type="GO" id="GO:0006412">
    <property type="term" value="P:translation"/>
    <property type="evidence" value="ECO:0007669"/>
    <property type="project" value="UniProtKB-UniRule"/>
</dbReference>
<dbReference type="GO" id="GO:1990904">
    <property type="term" value="C:ribonucleoprotein complex"/>
    <property type="evidence" value="ECO:0007669"/>
    <property type="project" value="UniProtKB-KW"/>
</dbReference>
<dbReference type="SUPFAM" id="SSF143800">
    <property type="entry name" value="L28p-like"/>
    <property type="match status" value="1"/>
</dbReference>
<dbReference type="NCBIfam" id="TIGR00009">
    <property type="entry name" value="L28"/>
    <property type="match status" value="1"/>
</dbReference>
<dbReference type="HAMAP" id="MF_00373">
    <property type="entry name" value="Ribosomal_bL28"/>
    <property type="match status" value="1"/>
</dbReference>
<dbReference type="EMBL" id="QUAH01000001">
    <property type="protein sequence ID" value="RFT16860.1"/>
    <property type="molecule type" value="Genomic_DNA"/>
</dbReference>
<dbReference type="InterPro" id="IPR034704">
    <property type="entry name" value="Ribosomal_bL28/bL31-like_sf"/>
</dbReference>
<accession>A0A3E2BQ08</accession>
<reference evidence="6 7" key="1">
    <citation type="submission" date="2018-08" db="EMBL/GenBank/DDBJ databases">
        <title>Genome analysis of the thermophilic bacterium of the candidate phylum Aminicenantes from deep subsurface aquifer revealed its physiology and ecological role.</title>
        <authorList>
            <person name="Kadnikov V.V."/>
            <person name="Mardanov A.V."/>
            <person name="Beletsky A.V."/>
            <person name="Karnachuk O.V."/>
            <person name="Ravin N.V."/>
        </authorList>
    </citation>
    <scope>NUCLEOTIDE SEQUENCE [LARGE SCALE GENOMIC DNA]</scope>
    <source>
        <strain evidence="6">BY38</strain>
    </source>
</reference>
<dbReference type="PANTHER" id="PTHR39080">
    <property type="entry name" value="50S RIBOSOMAL PROTEIN L28"/>
    <property type="match status" value="1"/>
</dbReference>
<evidence type="ECO:0000256" key="5">
    <source>
        <dbReference type="HAMAP-Rule" id="MF_00373"/>
    </source>
</evidence>
<dbReference type="Gene3D" id="2.20.150.30">
    <property type="match status" value="1"/>
</dbReference>
<dbReference type="Pfam" id="PF00830">
    <property type="entry name" value="Ribosomal_L28"/>
    <property type="match status" value="1"/>
</dbReference>
<proteinExistence type="inferred from homology"/>
<evidence type="ECO:0000256" key="2">
    <source>
        <dbReference type="ARBA" id="ARBA00022980"/>
    </source>
</evidence>
<evidence type="ECO:0000313" key="6">
    <source>
        <dbReference type="EMBL" id="RFT16860.1"/>
    </source>
</evidence>
<name>A0A3E2BQ08_9BACT</name>
<dbReference type="InterPro" id="IPR026569">
    <property type="entry name" value="Ribosomal_bL28"/>
</dbReference>
<keyword evidence="3 5" id="KW-0687">Ribonucleoprotein</keyword>
<evidence type="ECO:0000256" key="1">
    <source>
        <dbReference type="ARBA" id="ARBA00008760"/>
    </source>
</evidence>
<dbReference type="InterPro" id="IPR001383">
    <property type="entry name" value="Ribosomal_bL28_bact-type"/>
</dbReference>
<evidence type="ECO:0000256" key="3">
    <source>
        <dbReference type="ARBA" id="ARBA00023274"/>
    </source>
</evidence>
<dbReference type="Proteomes" id="UP000257323">
    <property type="component" value="Unassembled WGS sequence"/>
</dbReference>
<gene>
    <name evidence="5" type="primary">rpmB</name>
    <name evidence="6" type="ORF">OP8BY_0802</name>
</gene>
<evidence type="ECO:0000313" key="7">
    <source>
        <dbReference type="Proteomes" id="UP000257323"/>
    </source>
</evidence>
<dbReference type="InterPro" id="IPR050096">
    <property type="entry name" value="Bacterial_rp_bL28"/>
</dbReference>
<evidence type="ECO:0000256" key="4">
    <source>
        <dbReference type="ARBA" id="ARBA00035174"/>
    </source>
</evidence>
<dbReference type="GO" id="GO:0003735">
    <property type="term" value="F:structural constituent of ribosome"/>
    <property type="evidence" value="ECO:0007669"/>
    <property type="project" value="InterPro"/>
</dbReference>
<comment type="similarity">
    <text evidence="1 5">Belongs to the bacterial ribosomal protein bL28 family.</text>
</comment>
<dbReference type="PANTHER" id="PTHR39080:SF1">
    <property type="entry name" value="LARGE RIBOSOMAL SUBUNIT PROTEIN BL28A"/>
    <property type="match status" value="1"/>
</dbReference>
<comment type="caution">
    <text evidence="6">The sequence shown here is derived from an EMBL/GenBank/DDBJ whole genome shotgun (WGS) entry which is preliminary data.</text>
</comment>
<sequence length="63" mass="7102">MARECHICHKGPIFGHSISHSNKASAKKWSANLQRVKARTEDGVRTIWVCTRCLRSGRVQKAV</sequence>
<dbReference type="Gene3D" id="2.30.170.40">
    <property type="entry name" value="Ribosomal protein L28/L24"/>
    <property type="match status" value="1"/>
</dbReference>
<dbReference type="InterPro" id="IPR037147">
    <property type="entry name" value="Ribosomal_bL28_sf"/>
</dbReference>